<dbReference type="PANTHER" id="PTHR34595">
    <property type="entry name" value="BLR5612 PROTEIN"/>
    <property type="match status" value="1"/>
</dbReference>
<evidence type="ECO:0000313" key="3">
    <source>
        <dbReference type="Proteomes" id="UP001501476"/>
    </source>
</evidence>
<dbReference type="SUPFAM" id="SSF56059">
    <property type="entry name" value="Glutathione synthetase ATP-binding domain-like"/>
    <property type="match status" value="1"/>
</dbReference>
<dbReference type="Pfam" id="PF14403">
    <property type="entry name" value="CP_ATPgrasp_2"/>
    <property type="match status" value="1"/>
</dbReference>
<protein>
    <submittedName>
        <fullName evidence="2">Circularly permuted type 2 ATP-grasp protein</fullName>
    </submittedName>
</protein>
<dbReference type="InterPro" id="IPR016450">
    <property type="entry name" value="UCP005522"/>
</dbReference>
<dbReference type="PIRSF" id="PIRSF005522">
    <property type="entry name" value="UCP005522"/>
    <property type="match status" value="1"/>
</dbReference>
<reference evidence="3" key="1">
    <citation type="journal article" date="2019" name="Int. J. Syst. Evol. Microbiol.">
        <title>The Global Catalogue of Microorganisms (GCM) 10K type strain sequencing project: providing services to taxonomists for standard genome sequencing and annotation.</title>
        <authorList>
            <consortium name="The Broad Institute Genomics Platform"/>
            <consortium name="The Broad Institute Genome Sequencing Center for Infectious Disease"/>
            <person name="Wu L."/>
            <person name="Ma J."/>
        </authorList>
    </citation>
    <scope>NUCLEOTIDE SEQUENCE [LARGE SCALE GENOMIC DNA]</scope>
    <source>
        <strain evidence="3">JCM 6886</strain>
    </source>
</reference>
<sequence length="487" mass="54903">MKDIWKDYEPGSFFDELMFAKHQPRAFSFKLLEYLRCMEKEAFTQRVQESEVEMLERGITFTIYSDAGNIDRAWPFDIIPRAIPKSEWERTEKGLKQRIHALNQFIQDIYNDGNIINAGIIPADVVYQSKGYRKECHGMTPAHGVWANICGSDLVRDHDGTLYVLEDNLRVPSGVAYMLENRKTTKRVLPELFKLLNISPVDAYPEHLAEMLASLRPDLTHPTMALLTPGIYNSAYFEHAFLAQQAGLILLEGADLLVGDDDYVYMKTIHGLERVDVIYRRIDDDFIDPEVFRPDSMLGVPGIMRAWRAGKVAIANAPGCGVADDKVIYAYVPDMIRYYLNEEPILGNVPTWLCRNEEDLTHVLAHLPELVVKPANESGGYGMLVGPHSSAEKVEEFRELLINDPKNYIAQPTLSLSVSPTCCDDTIAPRHVDLRPFILSGDDIYVTPGGLTRVAMVEGSLVVNSSQGGGSKDTWIVDDSRHFMEED</sequence>
<dbReference type="EMBL" id="BAAADG010000018">
    <property type="protein sequence ID" value="GAA0231286.1"/>
    <property type="molecule type" value="Genomic_DNA"/>
</dbReference>
<accession>A0ABP3DFB5</accession>
<dbReference type="Gene3D" id="3.40.50.11290">
    <property type="match status" value="1"/>
</dbReference>
<comment type="caution">
    <text evidence="2">The sequence shown here is derived from an EMBL/GenBank/DDBJ whole genome shotgun (WGS) entry which is preliminary data.</text>
</comment>
<evidence type="ECO:0000313" key="2">
    <source>
        <dbReference type="EMBL" id="GAA0231286.1"/>
    </source>
</evidence>
<evidence type="ECO:0000259" key="1">
    <source>
        <dbReference type="Pfam" id="PF14403"/>
    </source>
</evidence>
<dbReference type="InterPro" id="IPR051680">
    <property type="entry name" value="ATP-dep_Glu-Cys_Ligase-2"/>
</dbReference>
<dbReference type="RefSeq" id="WP_343749741.1">
    <property type="nucleotide sequence ID" value="NZ_BAAADG010000018.1"/>
</dbReference>
<dbReference type="PANTHER" id="PTHR34595:SF7">
    <property type="entry name" value="SLL1039 PROTEIN"/>
    <property type="match status" value="1"/>
</dbReference>
<dbReference type="Gene3D" id="3.30.1490.270">
    <property type="match status" value="1"/>
</dbReference>
<feature type="domain" description="Circularly permuted ATP-grasp type 2" evidence="1">
    <location>
        <begin position="80"/>
        <end position="455"/>
    </location>
</feature>
<gene>
    <name evidence="2" type="ORF">GCM10008964_23050</name>
</gene>
<keyword evidence="3" id="KW-1185">Reference proteome</keyword>
<organism evidence="2 3">
    <name type="scientific">Methylophaga marina</name>
    <dbReference type="NCBI Taxonomy" id="45495"/>
    <lineage>
        <taxon>Bacteria</taxon>
        <taxon>Pseudomonadati</taxon>
        <taxon>Pseudomonadota</taxon>
        <taxon>Gammaproteobacteria</taxon>
        <taxon>Thiotrichales</taxon>
        <taxon>Piscirickettsiaceae</taxon>
        <taxon>Methylophaga</taxon>
    </lineage>
</organism>
<name>A0ABP3DFB5_9GAMM</name>
<dbReference type="InterPro" id="IPR025841">
    <property type="entry name" value="CP_ATPgrasp_2"/>
</dbReference>
<proteinExistence type="predicted"/>
<dbReference type="Proteomes" id="UP001501476">
    <property type="component" value="Unassembled WGS sequence"/>
</dbReference>